<accession>A0A383RG09</accession>
<dbReference type="SUPFAM" id="SSF49503">
    <property type="entry name" value="Cupredoxins"/>
    <property type="match status" value="1"/>
</dbReference>
<dbReference type="InterPro" id="IPR008972">
    <property type="entry name" value="Cupredoxin"/>
</dbReference>
<protein>
    <submittedName>
        <fullName evidence="1">Cytochrome c oxidase subunit II</fullName>
    </submittedName>
</protein>
<name>A0A383RG09_PAEAL</name>
<sequence length="125" mass="13853">MQKWAMFILFSIACLLAAGLMLFNMPKPEVEEAAPEGVTLVKLVATSDFKFDQPEYKVKAGEKVRMKLVNKSGLHGAEIKDLGIDLKDGQMEKDVVFEKPGKYEILCSVMCGTGHDDMKSVLIVE</sequence>
<dbReference type="Proteomes" id="UP000304148">
    <property type="component" value="Chromosome"/>
</dbReference>
<proteinExistence type="predicted"/>
<dbReference type="AlphaFoldDB" id="A0A383RG09"/>
<dbReference type="Gene3D" id="2.60.40.420">
    <property type="entry name" value="Cupredoxins - blue copper proteins"/>
    <property type="match status" value="1"/>
</dbReference>
<gene>
    <name evidence="1" type="ORF">PBLR_13711</name>
</gene>
<evidence type="ECO:0000313" key="1">
    <source>
        <dbReference type="EMBL" id="SYX85289.1"/>
    </source>
</evidence>
<evidence type="ECO:0000313" key="2">
    <source>
        <dbReference type="Proteomes" id="UP000304148"/>
    </source>
</evidence>
<dbReference type="EMBL" id="LS992241">
    <property type="protein sequence ID" value="SYX85289.1"/>
    <property type="molecule type" value="Genomic_DNA"/>
</dbReference>
<dbReference type="RefSeq" id="WP_138186978.1">
    <property type="nucleotide sequence ID" value="NZ_LS992241.1"/>
</dbReference>
<reference evidence="2" key="1">
    <citation type="submission" date="2018-08" db="EMBL/GenBank/DDBJ databases">
        <authorList>
            <person name="Chevrot R."/>
        </authorList>
    </citation>
    <scope>NUCLEOTIDE SEQUENCE [LARGE SCALE GENOMIC DNA]</scope>
</reference>
<organism evidence="1 2">
    <name type="scientific">Paenibacillus alvei</name>
    <name type="common">Bacillus alvei</name>
    <dbReference type="NCBI Taxonomy" id="44250"/>
    <lineage>
        <taxon>Bacteria</taxon>
        <taxon>Bacillati</taxon>
        <taxon>Bacillota</taxon>
        <taxon>Bacilli</taxon>
        <taxon>Bacillales</taxon>
        <taxon>Paenibacillaceae</taxon>
        <taxon>Paenibacillus</taxon>
    </lineage>
</organism>